<dbReference type="Pfam" id="PF00789">
    <property type="entry name" value="UBX"/>
    <property type="match status" value="1"/>
</dbReference>
<dbReference type="AlphaFoldDB" id="A0AAF3FC18"/>
<evidence type="ECO:0000259" key="2">
    <source>
        <dbReference type="PROSITE" id="PS50033"/>
    </source>
</evidence>
<dbReference type="GO" id="GO:0043161">
    <property type="term" value="P:proteasome-mediated ubiquitin-dependent protein catabolic process"/>
    <property type="evidence" value="ECO:0007669"/>
    <property type="project" value="TreeGrafter"/>
</dbReference>
<dbReference type="InterPro" id="IPR036241">
    <property type="entry name" value="NSFL1C_SEP_dom_sf"/>
</dbReference>
<dbReference type="FunFam" id="3.30.420.210:FF:000002">
    <property type="entry name" value="UBX domain-containing protein 1"/>
    <property type="match status" value="1"/>
</dbReference>
<dbReference type="GO" id="GO:0061025">
    <property type="term" value="P:membrane fusion"/>
    <property type="evidence" value="ECO:0007669"/>
    <property type="project" value="TreeGrafter"/>
</dbReference>
<dbReference type="SUPFAM" id="SSF54236">
    <property type="entry name" value="Ubiquitin-like"/>
    <property type="match status" value="1"/>
</dbReference>
<dbReference type="GO" id="GO:0043130">
    <property type="term" value="F:ubiquitin binding"/>
    <property type="evidence" value="ECO:0007669"/>
    <property type="project" value="TreeGrafter"/>
</dbReference>
<dbReference type="SUPFAM" id="SSF102848">
    <property type="entry name" value="NSFL1 (p97 ATPase) cofactor p47, SEP domain"/>
    <property type="match status" value="1"/>
</dbReference>
<feature type="domain" description="SEP" evidence="3">
    <location>
        <begin position="97"/>
        <end position="162"/>
    </location>
</feature>
<evidence type="ECO:0000313" key="5">
    <source>
        <dbReference type="WBParaSite" id="MBELARI_LOCUS4466"/>
    </source>
</evidence>
<dbReference type="PANTHER" id="PTHR23333">
    <property type="entry name" value="UBX DOMAIN CONTAINING PROTEIN"/>
    <property type="match status" value="1"/>
</dbReference>
<sequence length="295" mass="32083">MPNIRTLHDNKDDEGSGSESEGENRRQGFYVGGSETSGQQVLGPPGRDRREGDFAQNFFDAARRAGAEAVTGEAAQRRGNQPRGAQVDENAEEGQNTREICLTMWANGFSVEDGPLRSFDDAANQAFLQEIMRGHIPMELRRQYPTDQLELRMERKLEDYTPPKPKPFGGSGHRLGAVVPEVVSTSSAATTSSSATSEPSEDLTAKAQAEVKLDEGAPITQVQARMPSGSRLVGRFNHSHIVADVRSFLVSASPDLAFAPFRLMTTFPNKVIEDESQSLKDAGLINAVVVVKPNL</sequence>
<evidence type="ECO:0000256" key="1">
    <source>
        <dbReference type="SAM" id="MobiDB-lite"/>
    </source>
</evidence>
<dbReference type="PROSITE" id="PS51399">
    <property type="entry name" value="SEP"/>
    <property type="match status" value="1"/>
</dbReference>
<feature type="region of interest" description="Disordered" evidence="1">
    <location>
        <begin position="69"/>
        <end position="95"/>
    </location>
</feature>
<organism evidence="4 5">
    <name type="scientific">Mesorhabditis belari</name>
    <dbReference type="NCBI Taxonomy" id="2138241"/>
    <lineage>
        <taxon>Eukaryota</taxon>
        <taxon>Metazoa</taxon>
        <taxon>Ecdysozoa</taxon>
        <taxon>Nematoda</taxon>
        <taxon>Chromadorea</taxon>
        <taxon>Rhabditida</taxon>
        <taxon>Rhabditina</taxon>
        <taxon>Rhabditomorpha</taxon>
        <taxon>Rhabditoidea</taxon>
        <taxon>Rhabditidae</taxon>
        <taxon>Mesorhabditinae</taxon>
        <taxon>Mesorhabditis</taxon>
    </lineage>
</organism>
<feature type="compositionally biased region" description="Low complexity" evidence="1">
    <location>
        <begin position="183"/>
        <end position="198"/>
    </location>
</feature>
<dbReference type="CDD" id="cd01770">
    <property type="entry name" value="UBX_UBXN2"/>
    <property type="match status" value="1"/>
</dbReference>
<dbReference type="Gene3D" id="3.10.20.90">
    <property type="entry name" value="Phosphatidylinositol 3-kinase Catalytic Subunit, Chain A, domain 1"/>
    <property type="match status" value="1"/>
</dbReference>
<accession>A0AAF3FC18</accession>
<dbReference type="PROSITE" id="PS50033">
    <property type="entry name" value="UBX"/>
    <property type="match status" value="1"/>
</dbReference>
<dbReference type="InterPro" id="IPR001012">
    <property type="entry name" value="UBX_dom"/>
</dbReference>
<dbReference type="SMART" id="SM00166">
    <property type="entry name" value="UBX"/>
    <property type="match status" value="1"/>
</dbReference>
<dbReference type="SMART" id="SM00553">
    <property type="entry name" value="SEP"/>
    <property type="match status" value="1"/>
</dbReference>
<evidence type="ECO:0000313" key="4">
    <source>
        <dbReference type="Proteomes" id="UP000887575"/>
    </source>
</evidence>
<keyword evidence="4" id="KW-1185">Reference proteome</keyword>
<dbReference type="GO" id="GO:0000045">
    <property type="term" value="P:autophagosome assembly"/>
    <property type="evidence" value="ECO:0007669"/>
    <property type="project" value="TreeGrafter"/>
</dbReference>
<dbReference type="InterPro" id="IPR012989">
    <property type="entry name" value="SEP_domain"/>
</dbReference>
<dbReference type="GO" id="GO:0005829">
    <property type="term" value="C:cytosol"/>
    <property type="evidence" value="ECO:0007669"/>
    <property type="project" value="TreeGrafter"/>
</dbReference>
<reference evidence="5" key="1">
    <citation type="submission" date="2024-02" db="UniProtKB">
        <authorList>
            <consortium name="WormBaseParasite"/>
        </authorList>
    </citation>
    <scope>IDENTIFICATION</scope>
</reference>
<name>A0AAF3FC18_9BILA</name>
<feature type="domain" description="UBX" evidence="2">
    <location>
        <begin position="215"/>
        <end position="292"/>
    </location>
</feature>
<dbReference type="GO" id="GO:0007030">
    <property type="term" value="P:Golgi organization"/>
    <property type="evidence" value="ECO:0007669"/>
    <property type="project" value="TreeGrafter"/>
</dbReference>
<dbReference type="GO" id="GO:0005634">
    <property type="term" value="C:nucleus"/>
    <property type="evidence" value="ECO:0007669"/>
    <property type="project" value="TreeGrafter"/>
</dbReference>
<evidence type="ECO:0000259" key="3">
    <source>
        <dbReference type="PROSITE" id="PS51399"/>
    </source>
</evidence>
<dbReference type="InterPro" id="IPR029071">
    <property type="entry name" value="Ubiquitin-like_domsf"/>
</dbReference>
<dbReference type="PANTHER" id="PTHR23333:SF20">
    <property type="entry name" value="NSFL1 COFACTOR P47"/>
    <property type="match status" value="1"/>
</dbReference>
<proteinExistence type="predicted"/>
<feature type="compositionally biased region" description="Basic and acidic residues" evidence="1">
    <location>
        <begin position="1"/>
        <end position="14"/>
    </location>
</feature>
<feature type="region of interest" description="Disordered" evidence="1">
    <location>
        <begin position="1"/>
        <end position="52"/>
    </location>
</feature>
<protein>
    <submittedName>
        <fullName evidence="5">NSFL1 cofactor p47</fullName>
    </submittedName>
</protein>
<dbReference type="Pfam" id="PF08059">
    <property type="entry name" value="SEP"/>
    <property type="match status" value="1"/>
</dbReference>
<feature type="region of interest" description="Disordered" evidence="1">
    <location>
        <begin position="183"/>
        <end position="203"/>
    </location>
</feature>
<dbReference type="GO" id="GO:0031468">
    <property type="term" value="P:nuclear membrane reassembly"/>
    <property type="evidence" value="ECO:0007669"/>
    <property type="project" value="TreeGrafter"/>
</dbReference>
<dbReference type="WBParaSite" id="MBELARI_LOCUS4466">
    <property type="protein sequence ID" value="MBELARI_LOCUS4466"/>
    <property type="gene ID" value="MBELARI_LOCUS4466"/>
</dbReference>
<dbReference type="Proteomes" id="UP000887575">
    <property type="component" value="Unassembled WGS sequence"/>
</dbReference>
<dbReference type="Gene3D" id="3.30.420.210">
    <property type="entry name" value="SEP domain"/>
    <property type="match status" value="1"/>
</dbReference>